<dbReference type="InterPro" id="IPR014748">
    <property type="entry name" value="Enoyl-CoA_hydra_C"/>
</dbReference>
<evidence type="ECO:0000313" key="2">
    <source>
        <dbReference type="Proteomes" id="UP000249682"/>
    </source>
</evidence>
<name>A0AAD0KR60_MYCLR</name>
<dbReference type="EMBL" id="CP029543">
    <property type="protein sequence ID" value="AWV47157.1"/>
    <property type="molecule type" value="Genomic_DNA"/>
</dbReference>
<proteinExistence type="predicted"/>
<dbReference type="AlphaFoldDB" id="A0AAD0KR60"/>
<reference evidence="1 2" key="1">
    <citation type="submission" date="2018-05" db="EMBL/GenBank/DDBJ databases">
        <title>Evolution of small genomes with special reference to Mycobacterium leprae.</title>
        <authorList>
            <person name="Mohanty P.S."/>
            <person name="Bansal A.K."/>
            <person name="Gupta U.D."/>
            <person name="Naaz F."/>
            <person name="Dwivedi V.D."/>
            <person name="Singh H."/>
            <person name="Gupta G."/>
            <person name="Sharma S."/>
            <person name="Arora M."/>
        </authorList>
    </citation>
    <scope>NUCLEOTIDE SEQUENCE [LARGE SCALE GENOMIC DNA]</scope>
    <source>
        <strain evidence="1 2">MRHRU-235-G</strain>
    </source>
</reference>
<organism evidence="1 2">
    <name type="scientific">Mycobacterium leprae</name>
    <dbReference type="NCBI Taxonomy" id="1769"/>
    <lineage>
        <taxon>Bacteria</taxon>
        <taxon>Bacillati</taxon>
        <taxon>Actinomycetota</taxon>
        <taxon>Actinomycetes</taxon>
        <taxon>Mycobacteriales</taxon>
        <taxon>Mycobacteriaceae</taxon>
        <taxon>Mycobacterium</taxon>
    </lineage>
</organism>
<accession>A0AAD0KR60</accession>
<dbReference type="Gene3D" id="1.10.12.10">
    <property type="entry name" value="Lyase 2-enoyl-coa Hydratase, Chain A, domain 2"/>
    <property type="match status" value="1"/>
</dbReference>
<dbReference type="Proteomes" id="UP000249682">
    <property type="component" value="Chromosome"/>
</dbReference>
<gene>
    <name evidence="1" type="ORF">DIJ64_00880</name>
</gene>
<sequence>MAADYVDATVALLVTPIGRNSPQGLAASKILTTAVVIEEFNQDAERLTIDSGPDFVSGETR</sequence>
<evidence type="ECO:0000313" key="1">
    <source>
        <dbReference type="EMBL" id="AWV47157.1"/>
    </source>
</evidence>
<protein>
    <submittedName>
        <fullName evidence="1">Uncharacterized protein</fullName>
    </submittedName>
</protein>